<evidence type="ECO:0000313" key="1">
    <source>
        <dbReference type="EMBL" id="MEQ2301097.1"/>
    </source>
</evidence>
<reference evidence="1 2" key="1">
    <citation type="submission" date="2021-06" db="EMBL/GenBank/DDBJ databases">
        <authorList>
            <person name="Palmer J.M."/>
        </authorList>
    </citation>
    <scope>NUCLEOTIDE SEQUENCE [LARGE SCALE GENOMIC DNA]</scope>
    <source>
        <strain evidence="1 2">AS_MEX2019</strain>
        <tissue evidence="1">Muscle</tissue>
    </source>
</reference>
<sequence length="178" mass="20471">LQRDVVSKRPMTQMKPFRVTQLSFWVMEDLQRILDKDDACYIDEIKALEILRVLPSLFLSMSAPPKRVREPSKALVHVLEVQCLLCPQLLTYNNNTSSMLRHYRAKHENTQPHATNQGSRKQELDETLVDFTVKDSQPFTEARGRRLTAFPEVNCGRTVTSNFPRSSLSPAQKEADNK</sequence>
<feature type="non-terminal residue" evidence="1">
    <location>
        <position position="1"/>
    </location>
</feature>
<name>A0ABV0Z5P5_9TELE</name>
<accession>A0ABV0Z5P5</accession>
<organism evidence="1 2">
    <name type="scientific">Ameca splendens</name>
    <dbReference type="NCBI Taxonomy" id="208324"/>
    <lineage>
        <taxon>Eukaryota</taxon>
        <taxon>Metazoa</taxon>
        <taxon>Chordata</taxon>
        <taxon>Craniata</taxon>
        <taxon>Vertebrata</taxon>
        <taxon>Euteleostomi</taxon>
        <taxon>Actinopterygii</taxon>
        <taxon>Neopterygii</taxon>
        <taxon>Teleostei</taxon>
        <taxon>Neoteleostei</taxon>
        <taxon>Acanthomorphata</taxon>
        <taxon>Ovalentaria</taxon>
        <taxon>Atherinomorphae</taxon>
        <taxon>Cyprinodontiformes</taxon>
        <taxon>Goodeidae</taxon>
        <taxon>Ameca</taxon>
    </lineage>
</organism>
<gene>
    <name evidence="1" type="ORF">AMECASPLE_032499</name>
</gene>
<keyword evidence="2" id="KW-1185">Reference proteome</keyword>
<dbReference type="Proteomes" id="UP001469553">
    <property type="component" value="Unassembled WGS sequence"/>
</dbReference>
<dbReference type="InterPro" id="IPR036236">
    <property type="entry name" value="Znf_C2H2_sf"/>
</dbReference>
<dbReference type="EMBL" id="JAHRIP010051256">
    <property type="protein sequence ID" value="MEQ2301097.1"/>
    <property type="molecule type" value="Genomic_DNA"/>
</dbReference>
<proteinExistence type="predicted"/>
<evidence type="ECO:0000313" key="2">
    <source>
        <dbReference type="Proteomes" id="UP001469553"/>
    </source>
</evidence>
<comment type="caution">
    <text evidence="1">The sequence shown here is derived from an EMBL/GenBank/DDBJ whole genome shotgun (WGS) entry which is preliminary data.</text>
</comment>
<protein>
    <submittedName>
        <fullName evidence="1">Uncharacterized protein</fullName>
    </submittedName>
</protein>
<dbReference type="SUPFAM" id="SSF57667">
    <property type="entry name" value="beta-beta-alpha zinc fingers"/>
    <property type="match status" value="1"/>
</dbReference>